<feature type="compositionally biased region" description="Pro residues" evidence="1">
    <location>
        <begin position="54"/>
        <end position="71"/>
    </location>
</feature>
<organism evidence="2">
    <name type="scientific">Echinococcus granulosus</name>
    <name type="common">Hydatid tapeworm</name>
    <dbReference type="NCBI Taxonomy" id="6210"/>
    <lineage>
        <taxon>Eukaryota</taxon>
        <taxon>Metazoa</taxon>
        <taxon>Spiralia</taxon>
        <taxon>Lophotrochozoa</taxon>
        <taxon>Platyhelminthes</taxon>
        <taxon>Cestoda</taxon>
        <taxon>Eucestoda</taxon>
        <taxon>Cyclophyllidea</taxon>
        <taxon>Taeniidae</taxon>
        <taxon>Echinococcus</taxon>
        <taxon>Echinococcus granulosus group</taxon>
    </lineage>
</organism>
<dbReference type="Proteomes" id="UP000492820">
    <property type="component" value="Unassembled WGS sequence"/>
</dbReference>
<dbReference type="AlphaFoldDB" id="U6FQU0"/>
<name>U6FQU0_ECHGR</name>
<evidence type="ECO:0000256" key="1">
    <source>
        <dbReference type="SAM" id="MobiDB-lite"/>
    </source>
</evidence>
<evidence type="ECO:0000313" key="4">
    <source>
        <dbReference type="WBParaSite" id="EgrG_002070000"/>
    </source>
</evidence>
<gene>
    <name evidence="4" type="primary">EGR_10929</name>
    <name evidence="2" type="ORF">EgrG_002070000</name>
</gene>
<feature type="region of interest" description="Disordered" evidence="1">
    <location>
        <begin position="1"/>
        <end position="71"/>
    </location>
</feature>
<sequence length="71" mass="7865">MMRGSESHNQLPDVLNSTPSTTYRTSAPCRSSHHPLHRLRPPATSILPRRRSPSRPPLPPPTSPSPSPRHS</sequence>
<feature type="compositionally biased region" description="Polar residues" evidence="1">
    <location>
        <begin position="7"/>
        <end position="29"/>
    </location>
</feature>
<reference evidence="4" key="2">
    <citation type="submission" date="2020-10" db="UniProtKB">
        <authorList>
            <consortium name="WormBaseParasite"/>
        </authorList>
    </citation>
    <scope>IDENTIFICATION</scope>
</reference>
<evidence type="ECO:0000313" key="3">
    <source>
        <dbReference type="Proteomes" id="UP000492820"/>
    </source>
</evidence>
<feature type="compositionally biased region" description="Basic residues" evidence="1">
    <location>
        <begin position="31"/>
        <end position="40"/>
    </location>
</feature>
<reference evidence="2 3" key="1">
    <citation type="journal article" date="2013" name="Nature">
        <title>The genomes of four tapeworm species reveal adaptations to parasitism.</title>
        <authorList>
            <person name="Tsai I.J."/>
            <person name="Zarowiecki M."/>
            <person name="Holroyd N."/>
            <person name="Garciarrubio A."/>
            <person name="Sanchez-Flores A."/>
            <person name="Brooks K.L."/>
            <person name="Tracey A."/>
            <person name="Bobes R.J."/>
            <person name="Fragoso G."/>
            <person name="Sciutto E."/>
            <person name="Aslett M."/>
            <person name="Beasley H."/>
            <person name="Bennett H.M."/>
            <person name="Cai J."/>
            <person name="Camicia F."/>
            <person name="Clark R."/>
            <person name="Cucher M."/>
            <person name="De Silva N."/>
            <person name="Day T.A."/>
            <person name="Deplazes P."/>
            <person name="Estrada K."/>
            <person name="Fernandez C."/>
            <person name="Holland P.W."/>
            <person name="Hou J."/>
            <person name="Hu S."/>
            <person name="Huckvale T."/>
            <person name="Hung S.S."/>
            <person name="Kamenetzky L."/>
            <person name="Keane J.A."/>
            <person name="Kiss F."/>
            <person name="Koziol U."/>
            <person name="Lambert O."/>
            <person name="Liu K."/>
            <person name="Luo X."/>
            <person name="Luo Y."/>
            <person name="Macchiaroli N."/>
            <person name="Nichol S."/>
            <person name="Paps J."/>
            <person name="Parkinson J."/>
            <person name="Pouchkina-Stantcheva N."/>
            <person name="Riddiford N."/>
            <person name="Rosenzvit M."/>
            <person name="Salinas G."/>
            <person name="Wasmuth J.D."/>
            <person name="Zamanian M."/>
            <person name="Zheng Y."/>
            <person name="Cai X."/>
            <person name="Soberon X."/>
            <person name="Olson P.D."/>
            <person name="Laclette J.P."/>
            <person name="Brehm K."/>
            <person name="Berriman M."/>
            <person name="Garciarrubio A."/>
            <person name="Bobes R.J."/>
            <person name="Fragoso G."/>
            <person name="Sanchez-Flores A."/>
            <person name="Estrada K."/>
            <person name="Cevallos M.A."/>
            <person name="Morett E."/>
            <person name="Gonzalez V."/>
            <person name="Portillo T."/>
            <person name="Ochoa-Leyva A."/>
            <person name="Jose M.V."/>
            <person name="Sciutto E."/>
            <person name="Landa A."/>
            <person name="Jimenez L."/>
            <person name="Valdes V."/>
            <person name="Carrero J.C."/>
            <person name="Larralde C."/>
            <person name="Morales-Montor J."/>
            <person name="Limon-Lason J."/>
            <person name="Soberon X."/>
            <person name="Laclette J.P."/>
        </authorList>
    </citation>
    <scope>NUCLEOTIDE SEQUENCE [LARGE SCALE GENOMIC DNA]</scope>
</reference>
<dbReference type="WBParaSite" id="EgrG_002070000">
    <property type="protein sequence ID" value="EgrG_002070000"/>
    <property type="gene ID" value="EgrG_002070000"/>
</dbReference>
<evidence type="ECO:0000313" key="2">
    <source>
        <dbReference type="EMBL" id="CDI70225.1"/>
    </source>
</evidence>
<accession>U6FQU0</accession>
<protein>
    <submittedName>
        <fullName evidence="2 4">Uncharacterized protein</fullName>
    </submittedName>
</protein>
<dbReference type="EMBL" id="CBLN010004410">
    <property type="protein sequence ID" value="CDI70225.1"/>
    <property type="molecule type" value="Genomic_DNA"/>
</dbReference>
<proteinExistence type="predicted"/>